<organism evidence="12 13">
    <name type="scientific">Oesophagostomum dentatum</name>
    <name type="common">Nodular worm</name>
    <dbReference type="NCBI Taxonomy" id="61180"/>
    <lineage>
        <taxon>Eukaryota</taxon>
        <taxon>Metazoa</taxon>
        <taxon>Ecdysozoa</taxon>
        <taxon>Nematoda</taxon>
        <taxon>Chromadorea</taxon>
        <taxon>Rhabditida</taxon>
        <taxon>Rhabditina</taxon>
        <taxon>Rhabditomorpha</taxon>
        <taxon>Strongyloidea</taxon>
        <taxon>Strongylidae</taxon>
        <taxon>Oesophagostomum</taxon>
    </lineage>
</organism>
<keyword evidence="4 11" id="KW-0808">Transferase</keyword>
<reference evidence="12 13" key="1">
    <citation type="submission" date="2014-03" db="EMBL/GenBank/DDBJ databases">
        <title>Draft genome of the hookworm Oesophagostomum dentatum.</title>
        <authorList>
            <person name="Mitreva M."/>
        </authorList>
    </citation>
    <scope>NUCLEOTIDE SEQUENCE [LARGE SCALE GENOMIC DNA]</scope>
    <source>
        <strain evidence="12 13">OD-Hann</strain>
    </source>
</reference>
<keyword evidence="9 11" id="KW-0472">Membrane</keyword>
<dbReference type="GO" id="GO:0005789">
    <property type="term" value="C:endoplasmic reticulum membrane"/>
    <property type="evidence" value="ECO:0007669"/>
    <property type="project" value="TreeGrafter"/>
</dbReference>
<protein>
    <recommendedName>
        <fullName evidence="11">Elongation of very long chain fatty acids protein</fullName>
        <ecNumber evidence="11">2.3.1.199</ecNumber>
    </recommendedName>
    <alternativeName>
        <fullName evidence="11">Very-long-chain 3-oxoacyl-CoA synthase</fullName>
    </alternativeName>
</protein>
<evidence type="ECO:0000256" key="4">
    <source>
        <dbReference type="ARBA" id="ARBA00022679"/>
    </source>
</evidence>
<evidence type="ECO:0000256" key="2">
    <source>
        <dbReference type="ARBA" id="ARBA00005194"/>
    </source>
</evidence>
<dbReference type="AlphaFoldDB" id="A0A0B1S4Y4"/>
<dbReference type="GO" id="GO:0034625">
    <property type="term" value="P:fatty acid elongation, monounsaturated fatty acid"/>
    <property type="evidence" value="ECO:0007669"/>
    <property type="project" value="TreeGrafter"/>
</dbReference>
<sequence>MSLEVLFGDFNYERAKAYCASLEGFSVKLAVAYVVTIFSIKYYMRDRKAYDLKLPLNVWNFILAVYSALGFYYTFPTFVSVAYNKGLTYTYTHISDVYTDKTAGYWVLL</sequence>
<keyword evidence="6 11" id="KW-0276">Fatty acid metabolism</keyword>
<evidence type="ECO:0000256" key="5">
    <source>
        <dbReference type="ARBA" id="ARBA00022692"/>
    </source>
</evidence>
<dbReference type="PANTHER" id="PTHR11157:SF29">
    <property type="entry name" value="ELONGATION OF LONG CHAIN FATTY ACIDS PROTEIN 5"/>
    <property type="match status" value="1"/>
</dbReference>
<dbReference type="InterPro" id="IPR002076">
    <property type="entry name" value="ELO_fam"/>
</dbReference>
<dbReference type="OrthoDB" id="10259681at2759"/>
<gene>
    <name evidence="12" type="ORF">OESDEN_20346</name>
</gene>
<dbReference type="GO" id="GO:0042761">
    <property type="term" value="P:very long-chain fatty acid biosynthetic process"/>
    <property type="evidence" value="ECO:0007669"/>
    <property type="project" value="TreeGrafter"/>
</dbReference>
<evidence type="ECO:0000256" key="11">
    <source>
        <dbReference type="RuleBase" id="RU361115"/>
    </source>
</evidence>
<keyword evidence="7 11" id="KW-1133">Transmembrane helix</keyword>
<dbReference type="PANTHER" id="PTHR11157">
    <property type="entry name" value="FATTY ACID ACYL TRANSFERASE-RELATED"/>
    <property type="match status" value="1"/>
</dbReference>
<keyword evidence="3 11" id="KW-0444">Lipid biosynthesis</keyword>
<evidence type="ECO:0000256" key="1">
    <source>
        <dbReference type="ARBA" id="ARBA00004141"/>
    </source>
</evidence>
<feature type="transmembrane region" description="Helical" evidence="11">
    <location>
        <begin position="25"/>
        <end position="44"/>
    </location>
</feature>
<evidence type="ECO:0000256" key="7">
    <source>
        <dbReference type="ARBA" id="ARBA00022989"/>
    </source>
</evidence>
<keyword evidence="10 11" id="KW-0275">Fatty acid biosynthesis</keyword>
<keyword evidence="13" id="KW-1185">Reference proteome</keyword>
<dbReference type="GO" id="GO:0009922">
    <property type="term" value="F:fatty acid elongase activity"/>
    <property type="evidence" value="ECO:0007669"/>
    <property type="project" value="UniProtKB-EC"/>
</dbReference>
<dbReference type="Pfam" id="PF01151">
    <property type="entry name" value="ELO"/>
    <property type="match status" value="1"/>
</dbReference>
<comment type="catalytic activity">
    <reaction evidence="11">
        <text>a very-long-chain acyl-CoA + malonyl-CoA + H(+) = a very-long-chain 3-oxoacyl-CoA + CO2 + CoA</text>
        <dbReference type="Rhea" id="RHEA:32727"/>
        <dbReference type="ChEBI" id="CHEBI:15378"/>
        <dbReference type="ChEBI" id="CHEBI:16526"/>
        <dbReference type="ChEBI" id="CHEBI:57287"/>
        <dbReference type="ChEBI" id="CHEBI:57384"/>
        <dbReference type="ChEBI" id="CHEBI:90725"/>
        <dbReference type="ChEBI" id="CHEBI:90736"/>
        <dbReference type="EC" id="2.3.1.199"/>
    </reaction>
</comment>
<dbReference type="UniPathway" id="UPA00094"/>
<dbReference type="EC" id="2.3.1.199" evidence="11"/>
<evidence type="ECO:0000256" key="3">
    <source>
        <dbReference type="ARBA" id="ARBA00022516"/>
    </source>
</evidence>
<comment type="subcellular location">
    <subcellularLocation>
        <location evidence="1">Membrane</location>
        <topology evidence="1">Multi-pass membrane protein</topology>
    </subcellularLocation>
</comment>
<keyword evidence="8 11" id="KW-0443">Lipid metabolism</keyword>
<name>A0A0B1S4Y4_OESDE</name>
<evidence type="ECO:0000313" key="12">
    <source>
        <dbReference type="EMBL" id="KHJ79989.1"/>
    </source>
</evidence>
<dbReference type="GO" id="GO:0030148">
    <property type="term" value="P:sphingolipid biosynthetic process"/>
    <property type="evidence" value="ECO:0007669"/>
    <property type="project" value="TreeGrafter"/>
</dbReference>
<evidence type="ECO:0000256" key="6">
    <source>
        <dbReference type="ARBA" id="ARBA00022832"/>
    </source>
</evidence>
<feature type="non-terminal residue" evidence="12">
    <location>
        <position position="109"/>
    </location>
</feature>
<comment type="similarity">
    <text evidence="11">Belongs to the ELO family.</text>
</comment>
<evidence type="ECO:0000256" key="10">
    <source>
        <dbReference type="ARBA" id="ARBA00023160"/>
    </source>
</evidence>
<evidence type="ECO:0000256" key="8">
    <source>
        <dbReference type="ARBA" id="ARBA00023098"/>
    </source>
</evidence>
<dbReference type="GO" id="GO:0034626">
    <property type="term" value="P:fatty acid elongation, polyunsaturated fatty acid"/>
    <property type="evidence" value="ECO:0007669"/>
    <property type="project" value="TreeGrafter"/>
</dbReference>
<proteinExistence type="inferred from homology"/>
<comment type="caution">
    <text evidence="11">Lacks conserved residue(s) required for the propagation of feature annotation.</text>
</comment>
<feature type="transmembrane region" description="Helical" evidence="11">
    <location>
        <begin position="56"/>
        <end position="75"/>
    </location>
</feature>
<dbReference type="GO" id="GO:0019367">
    <property type="term" value="P:fatty acid elongation, saturated fatty acid"/>
    <property type="evidence" value="ECO:0007669"/>
    <property type="project" value="TreeGrafter"/>
</dbReference>
<keyword evidence="5 11" id="KW-0812">Transmembrane</keyword>
<evidence type="ECO:0000313" key="13">
    <source>
        <dbReference type="Proteomes" id="UP000053660"/>
    </source>
</evidence>
<evidence type="ECO:0000256" key="9">
    <source>
        <dbReference type="ARBA" id="ARBA00023136"/>
    </source>
</evidence>
<dbReference type="EMBL" id="KN602337">
    <property type="protein sequence ID" value="KHJ79989.1"/>
    <property type="molecule type" value="Genomic_DNA"/>
</dbReference>
<accession>A0A0B1S4Y4</accession>
<comment type="pathway">
    <text evidence="2">Lipid metabolism; fatty acid biosynthesis.</text>
</comment>
<dbReference type="Proteomes" id="UP000053660">
    <property type="component" value="Unassembled WGS sequence"/>
</dbReference>